<evidence type="ECO:0000313" key="9">
    <source>
        <dbReference type="Proteomes" id="UP000052258"/>
    </source>
</evidence>
<feature type="transmembrane region" description="Helical" evidence="6">
    <location>
        <begin position="192"/>
        <end position="213"/>
    </location>
</feature>
<dbReference type="CDD" id="cd17332">
    <property type="entry name" value="MFS_MelB_like"/>
    <property type="match status" value="1"/>
</dbReference>
<evidence type="ECO:0000256" key="3">
    <source>
        <dbReference type="ARBA" id="ARBA00022692"/>
    </source>
</evidence>
<organism evidence="8 9">
    <name type="scientific">Listeria fleischmannii 1991</name>
    <dbReference type="NCBI Taxonomy" id="1430899"/>
    <lineage>
        <taxon>Bacteria</taxon>
        <taxon>Bacillati</taxon>
        <taxon>Bacillota</taxon>
        <taxon>Bacilli</taxon>
        <taxon>Bacillales</taxon>
        <taxon>Listeriaceae</taxon>
        <taxon>Listeria</taxon>
    </lineage>
</organism>
<feature type="transmembrane region" description="Helical" evidence="6">
    <location>
        <begin position="379"/>
        <end position="399"/>
    </location>
</feature>
<keyword evidence="3 6" id="KW-0812">Transmembrane</keyword>
<feature type="transmembrane region" description="Helical" evidence="6">
    <location>
        <begin position="92"/>
        <end position="109"/>
    </location>
</feature>
<evidence type="ECO:0000313" key="8">
    <source>
        <dbReference type="EMBL" id="KMT58690.1"/>
    </source>
</evidence>
<dbReference type="SUPFAM" id="SSF103473">
    <property type="entry name" value="MFS general substrate transporter"/>
    <property type="match status" value="1"/>
</dbReference>
<dbReference type="PANTHER" id="PTHR11328:SF24">
    <property type="entry name" value="MAJOR FACILITATOR SUPERFAMILY (MFS) PROFILE DOMAIN-CONTAINING PROTEIN"/>
    <property type="match status" value="1"/>
</dbReference>
<dbReference type="AlphaFoldDB" id="A0A0J8G7U2"/>
<name>A0A0J8G7U2_9LIST</name>
<accession>A0A0J8G7U2</accession>
<dbReference type="InterPro" id="IPR039672">
    <property type="entry name" value="MFS_2"/>
</dbReference>
<comment type="caution">
    <text evidence="8">The sequence shown here is derived from an EMBL/GenBank/DDBJ whole genome shotgun (WGS) entry which is preliminary data.</text>
</comment>
<dbReference type="PATRIC" id="fig|1430899.3.peg.2153"/>
<feature type="transmembrane region" description="Helical" evidence="6">
    <location>
        <begin position="239"/>
        <end position="255"/>
    </location>
</feature>
<dbReference type="RefSeq" id="WP_059140166.1">
    <property type="nucleotide sequence ID" value="NZ_KQ130618.1"/>
</dbReference>
<keyword evidence="4 6" id="KW-1133">Transmembrane helix</keyword>
<dbReference type="InterPro" id="IPR001927">
    <property type="entry name" value="Na/Gal_symport"/>
</dbReference>
<evidence type="ECO:0000256" key="2">
    <source>
        <dbReference type="ARBA" id="ARBA00022448"/>
    </source>
</evidence>
<dbReference type="EMBL" id="AZHO01000025">
    <property type="protein sequence ID" value="KMT58690.1"/>
    <property type="molecule type" value="Genomic_DNA"/>
</dbReference>
<feature type="transmembrane region" description="Helical" evidence="6">
    <location>
        <begin position="51"/>
        <end position="71"/>
    </location>
</feature>
<feature type="domain" description="Major facilitator superfamily (MFS) profile" evidence="7">
    <location>
        <begin position="21"/>
        <end position="442"/>
    </location>
</feature>
<feature type="transmembrane region" description="Helical" evidence="6">
    <location>
        <begin position="419"/>
        <end position="437"/>
    </location>
</feature>
<dbReference type="GO" id="GO:0005886">
    <property type="term" value="C:plasma membrane"/>
    <property type="evidence" value="ECO:0007669"/>
    <property type="project" value="UniProtKB-SubCell"/>
</dbReference>
<sequence length="462" mass="51183">MEATERIKEAAPLKAMVPWKERISYGLSDTACNLAFQVIGTYLMFFYTDVYGISAAAVGTLFLVARVIDAFDGPIIGIFIDRTHTKWGKSRPFFLWFSIPFGLMCVLTFTTPDLSDGGKIVWAYVTYILVGIFYSCVNLPITSILPSLTNNPKERTVLGTIRQFGGTLGQIIMTVFTLPIVALLGSGDQQKGFFLTILLFSIVAVVLLLNTFVNTKERVTNVQKVVRVKDSVKAMKRNWPWMIMILMNFIYWMAMTMKNQTTVYFFKYNLGREDLVPIIMALAFGSLLTLLFTPAVANRFGKRNTMVMGLALAIIGQIIMGIGAHNLSIAIIILGVVVNAFGTGFISGLLSVMLADTVDYGEWKNGVRAQGLLTSASSFGAKFGMGIGGALTALILATGGYQANQTQTTESLRAIEFNFVWIPIIGFAIAAIALFFYRADKQEKQYLVELEERNRAFRENEK</sequence>
<feature type="transmembrane region" description="Helical" evidence="6">
    <location>
        <begin position="166"/>
        <end position="186"/>
    </location>
</feature>
<comment type="subcellular location">
    <subcellularLocation>
        <location evidence="1">Cell membrane</location>
        <topology evidence="1">Multi-pass membrane protein</topology>
    </subcellularLocation>
</comment>
<proteinExistence type="predicted"/>
<evidence type="ECO:0000256" key="1">
    <source>
        <dbReference type="ARBA" id="ARBA00004651"/>
    </source>
</evidence>
<evidence type="ECO:0000259" key="7">
    <source>
        <dbReference type="PROSITE" id="PS50850"/>
    </source>
</evidence>
<dbReference type="Proteomes" id="UP000052258">
    <property type="component" value="Unassembled WGS sequence"/>
</dbReference>
<evidence type="ECO:0000256" key="4">
    <source>
        <dbReference type="ARBA" id="ARBA00022989"/>
    </source>
</evidence>
<evidence type="ECO:0000256" key="5">
    <source>
        <dbReference type="ARBA" id="ARBA00023136"/>
    </source>
</evidence>
<feature type="transmembrane region" description="Helical" evidence="6">
    <location>
        <begin position="275"/>
        <end position="293"/>
    </location>
</feature>
<dbReference type="GO" id="GO:0008643">
    <property type="term" value="P:carbohydrate transport"/>
    <property type="evidence" value="ECO:0007669"/>
    <property type="project" value="InterPro"/>
</dbReference>
<keyword evidence="9" id="KW-1185">Reference proteome</keyword>
<dbReference type="Pfam" id="PF13347">
    <property type="entry name" value="MFS_2"/>
    <property type="match status" value="1"/>
</dbReference>
<dbReference type="PANTHER" id="PTHR11328">
    <property type="entry name" value="MAJOR FACILITATOR SUPERFAMILY DOMAIN-CONTAINING PROTEIN"/>
    <property type="match status" value="1"/>
</dbReference>
<feature type="transmembrane region" description="Helical" evidence="6">
    <location>
        <begin position="23"/>
        <end position="45"/>
    </location>
</feature>
<feature type="transmembrane region" description="Helical" evidence="6">
    <location>
        <begin position="121"/>
        <end position="145"/>
    </location>
</feature>
<reference evidence="8 9" key="1">
    <citation type="journal article" date="2015" name="Genome Biol. Evol.">
        <title>Comparative Genomics of Listeria Sensu Lato: Genus-Wide Differences in Evolutionary Dynamics and the Progressive Gain of Complex, Potentially Pathogenicity-Related Traits through Lateral Gene Transfer.</title>
        <authorList>
            <person name="Chiara M."/>
            <person name="Caruso M."/>
            <person name="D'Erchia A.M."/>
            <person name="Manzari C."/>
            <person name="Fraccalvieri R."/>
            <person name="Goffredo E."/>
            <person name="Latorre L."/>
            <person name="Miccolupo A."/>
            <person name="Padalino I."/>
            <person name="Santagada G."/>
            <person name="Chiocco D."/>
            <person name="Pesole G."/>
            <person name="Horner D.S."/>
            <person name="Parisi A."/>
        </authorList>
    </citation>
    <scope>NUCLEOTIDE SEQUENCE [LARGE SCALE GENOMIC DNA]</scope>
    <source>
        <strain evidence="8 9">1991</strain>
    </source>
</reference>
<evidence type="ECO:0000256" key="6">
    <source>
        <dbReference type="SAM" id="Phobius"/>
    </source>
</evidence>
<dbReference type="GO" id="GO:0015293">
    <property type="term" value="F:symporter activity"/>
    <property type="evidence" value="ECO:0007669"/>
    <property type="project" value="InterPro"/>
</dbReference>
<keyword evidence="5 6" id="KW-0472">Membrane</keyword>
<feature type="transmembrane region" description="Helical" evidence="6">
    <location>
        <begin position="305"/>
        <end position="323"/>
    </location>
</feature>
<dbReference type="NCBIfam" id="TIGR00792">
    <property type="entry name" value="gph"/>
    <property type="match status" value="1"/>
</dbReference>
<gene>
    <name evidence="8" type="ORF">X560_2102</name>
</gene>
<protein>
    <submittedName>
        <fullName evidence="8">Xylose-proton symporter</fullName>
    </submittedName>
</protein>
<dbReference type="OrthoDB" id="9764596at2"/>
<dbReference type="Gene3D" id="1.20.1250.20">
    <property type="entry name" value="MFS general substrate transporter like domains"/>
    <property type="match status" value="2"/>
</dbReference>
<dbReference type="InterPro" id="IPR020846">
    <property type="entry name" value="MFS_dom"/>
</dbReference>
<dbReference type="InterPro" id="IPR036259">
    <property type="entry name" value="MFS_trans_sf"/>
</dbReference>
<dbReference type="PROSITE" id="PS50850">
    <property type="entry name" value="MFS"/>
    <property type="match status" value="1"/>
</dbReference>
<feature type="transmembrane region" description="Helical" evidence="6">
    <location>
        <begin position="329"/>
        <end position="358"/>
    </location>
</feature>
<keyword evidence="2" id="KW-0813">Transport</keyword>
<dbReference type="GO" id="GO:0006814">
    <property type="term" value="P:sodium ion transport"/>
    <property type="evidence" value="ECO:0007669"/>
    <property type="project" value="InterPro"/>
</dbReference>